<accession>A8PQ05</accession>
<evidence type="ECO:0000313" key="8">
    <source>
        <dbReference type="Proteomes" id="UP000054075"/>
    </source>
</evidence>
<dbReference type="HAMAP" id="MF_01915">
    <property type="entry name" value="LPS_assembly_LptC"/>
    <property type="match status" value="1"/>
</dbReference>
<gene>
    <name evidence="6" type="primary">lptC</name>
    <name evidence="7" type="ORF">RICGR_1407</name>
</gene>
<dbReference type="Pfam" id="PF06835">
    <property type="entry name" value="LptC"/>
    <property type="match status" value="1"/>
</dbReference>
<dbReference type="GO" id="GO:0015221">
    <property type="term" value="F:lipopolysaccharide transmembrane transporter activity"/>
    <property type="evidence" value="ECO:0007669"/>
    <property type="project" value="InterPro"/>
</dbReference>
<organism evidence="7 8">
    <name type="scientific">Rickettsiella grylli</name>
    <dbReference type="NCBI Taxonomy" id="59196"/>
    <lineage>
        <taxon>Bacteria</taxon>
        <taxon>Pseudomonadati</taxon>
        <taxon>Pseudomonadota</taxon>
        <taxon>Gammaproteobacteria</taxon>
        <taxon>Legionellales</taxon>
        <taxon>Coxiellaceae</taxon>
        <taxon>Rickettsiella</taxon>
    </lineage>
</organism>
<name>A8PQ05_9COXI</name>
<comment type="subunit">
    <text evidence="6">Component of the lipopolysaccharide transport and assembly complex. Interacts with LptA and the LptBFG transporter complex.</text>
</comment>
<reference evidence="7" key="1">
    <citation type="submission" date="2006-04" db="EMBL/GenBank/DDBJ databases">
        <authorList>
            <person name="Seshadri R."/>
            <person name="Federici B.A."/>
        </authorList>
    </citation>
    <scope>NUCLEOTIDE SEQUENCE [LARGE SCALE GENOMIC DNA]</scope>
</reference>
<dbReference type="NCBIfam" id="TIGR04409">
    <property type="entry name" value="LptC_YrbK"/>
    <property type="match status" value="1"/>
</dbReference>
<dbReference type="GO" id="GO:0005886">
    <property type="term" value="C:plasma membrane"/>
    <property type="evidence" value="ECO:0007669"/>
    <property type="project" value="UniProtKB-SubCell"/>
</dbReference>
<comment type="subcellular location">
    <subcellularLocation>
        <location evidence="6">Cell inner membrane</location>
        <topology evidence="6">Single-pass membrane protein</topology>
    </subcellularLocation>
</comment>
<reference evidence="7" key="2">
    <citation type="submission" date="2007-10" db="EMBL/GenBank/DDBJ databases">
        <authorList>
            <person name="Myers G.S."/>
        </authorList>
    </citation>
    <scope>NUCLEOTIDE SEQUENCE [LARGE SCALE GENOMIC DNA]</scope>
</reference>
<protein>
    <recommendedName>
        <fullName evidence="6">Lipopolysaccharide export system protein LptC</fullName>
    </recommendedName>
</protein>
<sequence>MFSKTVLINLILILSILFGLYYIRLQLTRPVNTSNLTHQPDSYATQVVMYHIDKAGILGDQLSAPFSLHYPSNNTILLTAPLFTFYLKNKASWQLSARYGRLKENDRLHLWNNVTLEQKNSNNKIISTLKTSTLDIHIKEKIADTSAPVRITRMNQVIHAVGLHANFNTKTIRLLSQVKSQFMPEKSK</sequence>
<comment type="caution">
    <text evidence="7">The sequence shown here is derived from an EMBL/GenBank/DDBJ whole genome shotgun (WGS) entry which is preliminary data.</text>
</comment>
<keyword evidence="4 6" id="KW-1133">Transmembrane helix</keyword>
<dbReference type="InterPro" id="IPR052363">
    <property type="entry name" value="LPS_export_LptC"/>
</dbReference>
<keyword evidence="5 6" id="KW-0472">Membrane</keyword>
<keyword evidence="2 6" id="KW-0997">Cell inner membrane</keyword>
<evidence type="ECO:0000256" key="3">
    <source>
        <dbReference type="ARBA" id="ARBA00022692"/>
    </source>
</evidence>
<dbReference type="Gene3D" id="2.60.450.10">
    <property type="entry name" value="Lipopolysaccharide (LPS) transport protein A like domain"/>
    <property type="match status" value="1"/>
</dbReference>
<dbReference type="GO" id="GO:0030288">
    <property type="term" value="C:outer membrane-bounded periplasmic space"/>
    <property type="evidence" value="ECO:0007669"/>
    <property type="project" value="TreeGrafter"/>
</dbReference>
<dbReference type="InterPro" id="IPR010664">
    <property type="entry name" value="LipoPS_assembly_LptC-rel"/>
</dbReference>
<evidence type="ECO:0000256" key="1">
    <source>
        <dbReference type="ARBA" id="ARBA00022475"/>
    </source>
</evidence>
<dbReference type="AlphaFoldDB" id="A8PQ05"/>
<dbReference type="eggNOG" id="COG3117">
    <property type="taxonomic scope" value="Bacteria"/>
</dbReference>
<comment type="function">
    <text evidence="6">Involved in the assembly of lipopolysaccharide (LPS). Required for the translocation of LPS from the inner membrane to the outer membrane. Facilitates the transfer of LPS from the inner membrane to the periplasmic protein LptA. Could be a docking site for LptA.</text>
</comment>
<evidence type="ECO:0000256" key="2">
    <source>
        <dbReference type="ARBA" id="ARBA00022519"/>
    </source>
</evidence>
<evidence type="ECO:0000313" key="7">
    <source>
        <dbReference type="EMBL" id="EDP46437.1"/>
    </source>
</evidence>
<dbReference type="PANTHER" id="PTHR37481:SF1">
    <property type="entry name" value="LIPOPOLYSACCHARIDE EXPORT SYSTEM PROTEIN LPTC"/>
    <property type="match status" value="1"/>
</dbReference>
<dbReference type="Proteomes" id="UP000054075">
    <property type="component" value="Unassembled WGS sequence"/>
</dbReference>
<dbReference type="OrthoDB" id="5659892at2"/>
<feature type="transmembrane region" description="Helical" evidence="6">
    <location>
        <begin position="6"/>
        <end position="23"/>
    </location>
</feature>
<keyword evidence="3 6" id="KW-0812">Transmembrane</keyword>
<comment type="similarity">
    <text evidence="6">Belongs to the LptC family.</text>
</comment>
<dbReference type="InterPro" id="IPR026265">
    <property type="entry name" value="LptC"/>
</dbReference>
<dbReference type="EMBL" id="AAQJ02000001">
    <property type="protein sequence ID" value="EDP46437.1"/>
    <property type="molecule type" value="Genomic_DNA"/>
</dbReference>
<evidence type="ECO:0000256" key="4">
    <source>
        <dbReference type="ARBA" id="ARBA00022989"/>
    </source>
</evidence>
<keyword evidence="1 6" id="KW-1003">Cell membrane</keyword>
<keyword evidence="8" id="KW-1185">Reference proteome</keyword>
<dbReference type="STRING" id="59196.RICGR_1407"/>
<dbReference type="GO" id="GO:0017089">
    <property type="term" value="F:glycolipid transfer activity"/>
    <property type="evidence" value="ECO:0007669"/>
    <property type="project" value="TreeGrafter"/>
</dbReference>
<proteinExistence type="inferred from homology"/>
<dbReference type="GO" id="GO:0043165">
    <property type="term" value="P:Gram-negative-bacterium-type cell outer membrane assembly"/>
    <property type="evidence" value="ECO:0007669"/>
    <property type="project" value="UniProtKB-UniRule"/>
</dbReference>
<evidence type="ECO:0000256" key="6">
    <source>
        <dbReference type="HAMAP-Rule" id="MF_01915"/>
    </source>
</evidence>
<evidence type="ECO:0000256" key="5">
    <source>
        <dbReference type="ARBA" id="ARBA00023136"/>
    </source>
</evidence>
<dbReference type="PANTHER" id="PTHR37481">
    <property type="entry name" value="LIPOPOLYSACCHARIDE EXPORT SYSTEM PROTEIN LPTC"/>
    <property type="match status" value="1"/>
</dbReference>
<dbReference type="RefSeq" id="WP_006035415.1">
    <property type="nucleotide sequence ID" value="NZ_AAQJ02000001.1"/>
</dbReference>